<keyword evidence="1 3" id="KW-0732">Signal</keyword>
<evidence type="ECO:0000256" key="3">
    <source>
        <dbReference type="SAM" id="SignalP"/>
    </source>
</evidence>
<evidence type="ECO:0000256" key="1">
    <source>
        <dbReference type="ARBA" id="ARBA00022729"/>
    </source>
</evidence>
<dbReference type="Gene3D" id="3.40.50.1820">
    <property type="entry name" value="alpha/beta hydrolase"/>
    <property type="match status" value="1"/>
</dbReference>
<dbReference type="InterPro" id="IPR002921">
    <property type="entry name" value="Fungal_lipase-type"/>
</dbReference>
<evidence type="ECO:0000313" key="5">
    <source>
        <dbReference type="EMBL" id="KAL3426436.1"/>
    </source>
</evidence>
<feature type="chain" id="PRO_5046933292" evidence="3">
    <location>
        <begin position="19"/>
        <end position="328"/>
    </location>
</feature>
<dbReference type="SUPFAM" id="SSF53474">
    <property type="entry name" value="alpha/beta-Hydrolases"/>
    <property type="match status" value="1"/>
</dbReference>
<dbReference type="PANTHER" id="PTHR46640">
    <property type="entry name" value="TRIACYLGLYCEROL LIPASE, PUTATIVE (AFU_ORTHOLOGUE AFUA_6G06510)-RELATED"/>
    <property type="match status" value="1"/>
</dbReference>
<gene>
    <name evidence="5" type="ORF">PVAG01_03227</name>
</gene>
<dbReference type="PANTHER" id="PTHR46640:SF1">
    <property type="entry name" value="FUNGAL LIPASE-LIKE DOMAIN-CONTAINING PROTEIN-RELATED"/>
    <property type="match status" value="1"/>
</dbReference>
<reference evidence="5 6" key="1">
    <citation type="submission" date="2024-06" db="EMBL/GenBank/DDBJ databases">
        <title>Complete genome of Phlyctema vagabunda strain 19-DSS-EL-015.</title>
        <authorList>
            <person name="Fiorenzani C."/>
        </authorList>
    </citation>
    <scope>NUCLEOTIDE SEQUENCE [LARGE SCALE GENOMIC DNA]</scope>
    <source>
        <strain evidence="5 6">19-DSS-EL-015</strain>
    </source>
</reference>
<proteinExistence type="predicted"/>
<accession>A0ABR4PSY3</accession>
<comment type="caution">
    <text evidence="5">The sequence shown here is derived from an EMBL/GenBank/DDBJ whole genome shotgun (WGS) entry which is preliminary data.</text>
</comment>
<evidence type="ECO:0000256" key="2">
    <source>
        <dbReference type="ARBA" id="ARBA00022801"/>
    </source>
</evidence>
<dbReference type="InterPro" id="IPR029058">
    <property type="entry name" value="AB_hydrolase_fold"/>
</dbReference>
<dbReference type="CDD" id="cd00519">
    <property type="entry name" value="Lipase_3"/>
    <property type="match status" value="1"/>
</dbReference>
<evidence type="ECO:0000259" key="4">
    <source>
        <dbReference type="Pfam" id="PF01764"/>
    </source>
</evidence>
<dbReference type="EMBL" id="JBFCZG010000002">
    <property type="protein sequence ID" value="KAL3426436.1"/>
    <property type="molecule type" value="Genomic_DNA"/>
</dbReference>
<feature type="signal peptide" evidence="3">
    <location>
        <begin position="1"/>
        <end position="18"/>
    </location>
</feature>
<sequence length="328" mass="34450">MLSSSAWLLLGLSALAAASPRSERRATTVTAADLAKFNLLSEYAASSYCNINSPGLLTCTASACPEVEAAKAVSTIEFADAITDQGGLVATDSVNKLIVVSFRGSSSVRNFISDVLFLGSDCSFRSGCKAHSGFLVSWASVRTRVFAAVKAAVAANPTYKIVTTGHSLGGAVATLAGADLRASGYPCDIYTFGSPRVGNDVFANFVTAQAGKEFRVTHLDDPVPRLPPILFGYRHTSPEYWLSTGTATTVDYSLAQIKVCEGTANVECNAGQGGFDTTAHGYYLGHISACGGDLQFRDTAMEQRYANLIKYAALDVEYAHALNASGSA</sequence>
<dbReference type="InterPro" id="IPR051299">
    <property type="entry name" value="AB_hydrolase_lip/est"/>
</dbReference>
<dbReference type="Pfam" id="PF01764">
    <property type="entry name" value="Lipase_3"/>
    <property type="match status" value="1"/>
</dbReference>
<organism evidence="5 6">
    <name type="scientific">Phlyctema vagabunda</name>
    <dbReference type="NCBI Taxonomy" id="108571"/>
    <lineage>
        <taxon>Eukaryota</taxon>
        <taxon>Fungi</taxon>
        <taxon>Dikarya</taxon>
        <taxon>Ascomycota</taxon>
        <taxon>Pezizomycotina</taxon>
        <taxon>Leotiomycetes</taxon>
        <taxon>Helotiales</taxon>
        <taxon>Dermateaceae</taxon>
        <taxon>Phlyctema</taxon>
    </lineage>
</organism>
<keyword evidence="6" id="KW-1185">Reference proteome</keyword>
<feature type="domain" description="Fungal lipase-type" evidence="4">
    <location>
        <begin position="99"/>
        <end position="229"/>
    </location>
</feature>
<dbReference type="Proteomes" id="UP001629113">
    <property type="component" value="Unassembled WGS sequence"/>
</dbReference>
<name>A0ABR4PSY3_9HELO</name>
<evidence type="ECO:0000313" key="6">
    <source>
        <dbReference type="Proteomes" id="UP001629113"/>
    </source>
</evidence>
<keyword evidence="2" id="KW-0378">Hydrolase</keyword>
<protein>
    <submittedName>
        <fullName evidence="5">Lipase</fullName>
    </submittedName>
</protein>